<sequence>MKTSLLALAGLASLAAAQNARPTGTLLDAVPECAHKCLTDAINNGTPCKVDDGDCLCIPDNYYAIYDVGNTCVLLECGGAVSVEEVLPQAQQYCADITGGSAEVTGTDLVTALPSATRPPASSGTAAQSSGSAASENTSAASADAESTTTGAAPAATSSDEPDAAVSLPRLGGLGLLAIGALAAF</sequence>
<evidence type="ECO:0000256" key="8">
    <source>
        <dbReference type="ARBA" id="ARBA00022723"/>
    </source>
</evidence>
<feature type="domain" description="CFEM" evidence="18">
    <location>
        <begin position="1"/>
        <end position="133"/>
    </location>
</feature>
<feature type="chain" id="PRO_5035426057" description="CFEM domain-containing protein" evidence="17">
    <location>
        <begin position="18"/>
        <end position="185"/>
    </location>
</feature>
<dbReference type="PANTHER" id="PTHR37928">
    <property type="entry name" value="CFEM DOMAIN PROTEIN (AFU_ORTHOLOGUE AFUA_6G14090)"/>
    <property type="match status" value="1"/>
</dbReference>
<evidence type="ECO:0000256" key="14">
    <source>
        <dbReference type="ARBA" id="ARBA00023288"/>
    </source>
</evidence>
<feature type="compositionally biased region" description="Low complexity" evidence="16">
    <location>
        <begin position="121"/>
        <end position="159"/>
    </location>
</feature>
<reference evidence="19" key="1">
    <citation type="journal article" date="2021" name="Nat. Commun.">
        <title>Genetic determinants of endophytism in the Arabidopsis root mycobiome.</title>
        <authorList>
            <person name="Mesny F."/>
            <person name="Miyauchi S."/>
            <person name="Thiergart T."/>
            <person name="Pickel B."/>
            <person name="Atanasova L."/>
            <person name="Karlsson M."/>
            <person name="Huettel B."/>
            <person name="Barry K.W."/>
            <person name="Haridas S."/>
            <person name="Chen C."/>
            <person name="Bauer D."/>
            <person name="Andreopoulos W."/>
            <person name="Pangilinan J."/>
            <person name="LaButti K."/>
            <person name="Riley R."/>
            <person name="Lipzen A."/>
            <person name="Clum A."/>
            <person name="Drula E."/>
            <person name="Henrissat B."/>
            <person name="Kohler A."/>
            <person name="Grigoriev I.V."/>
            <person name="Martin F.M."/>
            <person name="Hacquard S."/>
        </authorList>
    </citation>
    <scope>NUCLEOTIDE SEQUENCE</scope>
    <source>
        <strain evidence="19">MPI-CAGE-AT-0016</strain>
    </source>
</reference>
<dbReference type="Proteomes" id="UP000813385">
    <property type="component" value="Unassembled WGS sequence"/>
</dbReference>
<evidence type="ECO:0000256" key="5">
    <source>
        <dbReference type="ARBA" id="ARBA00022525"/>
    </source>
</evidence>
<dbReference type="GO" id="GO:0098552">
    <property type="term" value="C:side of membrane"/>
    <property type="evidence" value="ECO:0007669"/>
    <property type="project" value="UniProtKB-KW"/>
</dbReference>
<keyword evidence="6 15" id="KW-0349">Heme</keyword>
<evidence type="ECO:0000256" key="12">
    <source>
        <dbReference type="ARBA" id="ARBA00023157"/>
    </source>
</evidence>
<feature type="disulfide bond" evidence="15">
    <location>
        <begin position="48"/>
        <end position="55"/>
    </location>
</feature>
<evidence type="ECO:0000256" key="11">
    <source>
        <dbReference type="ARBA" id="ARBA00023136"/>
    </source>
</evidence>
<dbReference type="OrthoDB" id="3767534at2759"/>
<evidence type="ECO:0000256" key="16">
    <source>
        <dbReference type="SAM" id="MobiDB-lite"/>
    </source>
</evidence>
<comment type="similarity">
    <text evidence="3">Belongs to the RBT5 family.</text>
</comment>
<feature type="region of interest" description="Disordered" evidence="16">
    <location>
        <begin position="113"/>
        <end position="164"/>
    </location>
</feature>
<dbReference type="GO" id="GO:0005886">
    <property type="term" value="C:plasma membrane"/>
    <property type="evidence" value="ECO:0007669"/>
    <property type="project" value="UniProtKB-SubCell"/>
</dbReference>
<organism evidence="19 20">
    <name type="scientific">Plectosphaerella cucumerina</name>
    <dbReference type="NCBI Taxonomy" id="40658"/>
    <lineage>
        <taxon>Eukaryota</taxon>
        <taxon>Fungi</taxon>
        <taxon>Dikarya</taxon>
        <taxon>Ascomycota</taxon>
        <taxon>Pezizomycotina</taxon>
        <taxon>Sordariomycetes</taxon>
        <taxon>Hypocreomycetidae</taxon>
        <taxon>Glomerellales</taxon>
        <taxon>Plectosphaerellaceae</taxon>
        <taxon>Plectosphaerella</taxon>
    </lineage>
</organism>
<keyword evidence="4" id="KW-1003">Cell membrane</keyword>
<evidence type="ECO:0000256" key="2">
    <source>
        <dbReference type="ARBA" id="ARBA00004613"/>
    </source>
</evidence>
<dbReference type="GO" id="GO:0005576">
    <property type="term" value="C:extracellular region"/>
    <property type="evidence" value="ECO:0007669"/>
    <property type="project" value="UniProtKB-SubCell"/>
</dbReference>
<feature type="binding site" description="axial binding residue" evidence="15">
    <location>
        <position position="52"/>
    </location>
    <ligand>
        <name>heme</name>
        <dbReference type="ChEBI" id="CHEBI:30413"/>
    </ligand>
    <ligandPart>
        <name>Fe</name>
        <dbReference type="ChEBI" id="CHEBI:18248"/>
    </ligandPart>
</feature>
<keyword evidence="8 15" id="KW-0479">Metal-binding</keyword>
<keyword evidence="9 17" id="KW-0732">Signal</keyword>
<gene>
    <name evidence="19" type="ORF">B0T11DRAFT_324693</name>
</gene>
<evidence type="ECO:0000256" key="1">
    <source>
        <dbReference type="ARBA" id="ARBA00004609"/>
    </source>
</evidence>
<keyword evidence="10 15" id="KW-0408">Iron</keyword>
<dbReference type="SMART" id="SM00747">
    <property type="entry name" value="CFEM"/>
    <property type="match status" value="1"/>
</dbReference>
<evidence type="ECO:0000256" key="17">
    <source>
        <dbReference type="SAM" id="SignalP"/>
    </source>
</evidence>
<evidence type="ECO:0000256" key="3">
    <source>
        <dbReference type="ARBA" id="ARBA00010031"/>
    </source>
</evidence>
<keyword evidence="5" id="KW-0964">Secreted</keyword>
<keyword evidence="13" id="KW-0325">Glycoprotein</keyword>
<accession>A0A8K0TTQ9</accession>
<evidence type="ECO:0000256" key="10">
    <source>
        <dbReference type="ARBA" id="ARBA00023004"/>
    </source>
</evidence>
<keyword evidence="20" id="KW-1185">Reference proteome</keyword>
<proteinExistence type="inferred from homology"/>
<comment type="subcellular location">
    <subcellularLocation>
        <location evidence="1">Cell membrane</location>
        <topology evidence="1">Lipid-anchor</topology>
        <topology evidence="1">GPI-anchor</topology>
    </subcellularLocation>
    <subcellularLocation>
        <location evidence="2">Secreted</location>
    </subcellularLocation>
</comment>
<comment type="caution">
    <text evidence="15">Lacks conserved residue(s) required for the propagation of feature annotation.</text>
</comment>
<comment type="caution">
    <text evidence="19">The sequence shown here is derived from an EMBL/GenBank/DDBJ whole genome shotgun (WGS) entry which is preliminary data.</text>
</comment>
<evidence type="ECO:0000256" key="9">
    <source>
        <dbReference type="ARBA" id="ARBA00022729"/>
    </source>
</evidence>
<evidence type="ECO:0000256" key="7">
    <source>
        <dbReference type="ARBA" id="ARBA00022622"/>
    </source>
</evidence>
<dbReference type="AlphaFoldDB" id="A0A8K0TTQ9"/>
<protein>
    <recommendedName>
        <fullName evidence="18">CFEM domain-containing protein</fullName>
    </recommendedName>
</protein>
<dbReference type="PANTHER" id="PTHR37928:SF2">
    <property type="entry name" value="GPI ANCHORED CFEM DOMAIN PROTEIN (AFU_ORTHOLOGUE AFUA_6G10580)"/>
    <property type="match status" value="1"/>
</dbReference>
<dbReference type="InterPro" id="IPR008427">
    <property type="entry name" value="Extracellular_membr_CFEM_dom"/>
</dbReference>
<keyword evidence="12 15" id="KW-1015">Disulfide bond</keyword>
<keyword evidence="14" id="KW-0449">Lipoprotein</keyword>
<evidence type="ECO:0000256" key="6">
    <source>
        <dbReference type="ARBA" id="ARBA00022617"/>
    </source>
</evidence>
<feature type="signal peptide" evidence="17">
    <location>
        <begin position="1"/>
        <end position="17"/>
    </location>
</feature>
<evidence type="ECO:0000313" key="19">
    <source>
        <dbReference type="EMBL" id="KAH7376830.1"/>
    </source>
</evidence>
<evidence type="ECO:0000256" key="13">
    <source>
        <dbReference type="ARBA" id="ARBA00023180"/>
    </source>
</evidence>
<keyword evidence="11" id="KW-0472">Membrane</keyword>
<dbReference type="GO" id="GO:0046872">
    <property type="term" value="F:metal ion binding"/>
    <property type="evidence" value="ECO:0007669"/>
    <property type="project" value="UniProtKB-UniRule"/>
</dbReference>
<dbReference type="EMBL" id="JAGPXD010000001">
    <property type="protein sequence ID" value="KAH7376830.1"/>
    <property type="molecule type" value="Genomic_DNA"/>
</dbReference>
<dbReference type="InterPro" id="IPR051735">
    <property type="entry name" value="CFEM_domain"/>
</dbReference>
<evidence type="ECO:0000256" key="4">
    <source>
        <dbReference type="ARBA" id="ARBA00022475"/>
    </source>
</evidence>
<name>A0A8K0TTQ9_9PEZI</name>
<evidence type="ECO:0000256" key="15">
    <source>
        <dbReference type="PROSITE-ProRule" id="PRU01356"/>
    </source>
</evidence>
<dbReference type="PROSITE" id="PS52012">
    <property type="entry name" value="CFEM"/>
    <property type="match status" value="1"/>
</dbReference>
<evidence type="ECO:0000259" key="18">
    <source>
        <dbReference type="PROSITE" id="PS52012"/>
    </source>
</evidence>
<keyword evidence="7" id="KW-0336">GPI-anchor</keyword>
<evidence type="ECO:0000313" key="20">
    <source>
        <dbReference type="Proteomes" id="UP000813385"/>
    </source>
</evidence>
<dbReference type="Pfam" id="PF05730">
    <property type="entry name" value="CFEM"/>
    <property type="match status" value="1"/>
</dbReference>